<dbReference type="InterPro" id="IPR035986">
    <property type="entry name" value="PKD_dom_sf"/>
</dbReference>
<dbReference type="SUPFAM" id="SSF49299">
    <property type="entry name" value="PKD domain"/>
    <property type="match status" value="2"/>
</dbReference>
<name>A0ABU8U677_9ACTN</name>
<gene>
    <name evidence="3" type="ORF">WKI68_22345</name>
</gene>
<organism evidence="3 4">
    <name type="scientific">Streptomyces caledonius</name>
    <dbReference type="NCBI Taxonomy" id="3134107"/>
    <lineage>
        <taxon>Bacteria</taxon>
        <taxon>Bacillati</taxon>
        <taxon>Actinomycetota</taxon>
        <taxon>Actinomycetes</taxon>
        <taxon>Kitasatosporales</taxon>
        <taxon>Streptomycetaceae</taxon>
        <taxon>Streptomyces</taxon>
    </lineage>
</organism>
<protein>
    <submittedName>
        <fullName evidence="3">PKD domain-containing protein</fullName>
    </submittedName>
</protein>
<dbReference type="Pfam" id="PF00801">
    <property type="entry name" value="PKD"/>
    <property type="match status" value="1"/>
</dbReference>
<keyword evidence="4" id="KW-1185">Reference proteome</keyword>
<evidence type="ECO:0000313" key="3">
    <source>
        <dbReference type="EMBL" id="MEJ8643397.1"/>
    </source>
</evidence>
<dbReference type="InterPro" id="IPR013783">
    <property type="entry name" value="Ig-like_fold"/>
</dbReference>
<evidence type="ECO:0000259" key="2">
    <source>
        <dbReference type="PROSITE" id="PS50093"/>
    </source>
</evidence>
<feature type="domain" description="PKD" evidence="2">
    <location>
        <begin position="120"/>
        <end position="182"/>
    </location>
</feature>
<feature type="region of interest" description="Disordered" evidence="1">
    <location>
        <begin position="469"/>
        <end position="490"/>
    </location>
</feature>
<dbReference type="InterPro" id="IPR000601">
    <property type="entry name" value="PKD_dom"/>
</dbReference>
<sequence length="638" mass="65923">MPYSWAGTTYPDPAAFRAATGQGGHDVLTPSADGVGPKDGSPTIDSGDPTAPGVLPSDFEGEPTADDPRVPNTGKNGGHIDRGAYETQDGLGRASMSVDQTWAPVGTKVEVQARSDSRWPTAMSYHVDFGDGTAPVVTQQGSADHALATHVYGKPGEYLVAVTAVNAVGRKAYADTRTKVTAAGPLTADFTTSDVLPGTNMSGKRLAPLTIEIDPSTAVAPWPLARMEVDYGTGFYESHEPVTRIQHTYDAPGDHKVTMRLWDVKGGTSTVTRTVRVDYAPSGYVAIAPYRVKDTRAHGGTLRGGESTPLRMPMGMTPEGRLGADDMASAVVNVTLTNATQDIHLTVSPARQDRPSTSNVNVRAGGTSSNTVTVPVDKDGFVWLRLNAGQADVIVDFLGYYQPNAGQNFSPVAPTRLADTRTAGGAVAGGTTRTVKVAGVHGIPADATAVAVNLTSTGATANTHVIAYPDPAKRPTTSNLNPEPGKDKSNQAILPVGPDGTVTLYNNAGSTHLIVDAVGYYGKDGKALFTPVVPKRLADTRTTGKVAPGGTTTVTGLPAGAVGAVLNLTATETTAPGFLTAYGFGSARPDASSLSALPGLTVPNHVTTPVGDGKVSVGNSWGGSNHVITDLLGYFTQG</sequence>
<dbReference type="Gene3D" id="2.60.40.10">
    <property type="entry name" value="Immunoglobulins"/>
    <property type="match status" value="2"/>
</dbReference>
<dbReference type="InterPro" id="IPR022409">
    <property type="entry name" value="PKD/Chitinase_dom"/>
</dbReference>
<accession>A0ABU8U677</accession>
<dbReference type="Proteomes" id="UP001382904">
    <property type="component" value="Unassembled WGS sequence"/>
</dbReference>
<dbReference type="CDD" id="cd00146">
    <property type="entry name" value="PKD"/>
    <property type="match status" value="2"/>
</dbReference>
<proteinExistence type="predicted"/>
<dbReference type="PROSITE" id="PS50093">
    <property type="entry name" value="PKD"/>
    <property type="match status" value="1"/>
</dbReference>
<comment type="caution">
    <text evidence="3">The sequence shown here is derived from an EMBL/GenBank/DDBJ whole genome shotgun (WGS) entry which is preliminary data.</text>
</comment>
<evidence type="ECO:0000256" key="1">
    <source>
        <dbReference type="SAM" id="MobiDB-lite"/>
    </source>
</evidence>
<dbReference type="EMBL" id="JBBKAM010000002">
    <property type="protein sequence ID" value="MEJ8643397.1"/>
    <property type="molecule type" value="Genomic_DNA"/>
</dbReference>
<reference evidence="3 4" key="1">
    <citation type="submission" date="2024-03" db="EMBL/GenBank/DDBJ databases">
        <title>Novel Streptomyces species of biotechnological and ecological value are a feature of Machair soil.</title>
        <authorList>
            <person name="Prole J.R."/>
            <person name="Goodfellow M."/>
            <person name="Allenby N."/>
            <person name="Ward A.C."/>
        </authorList>
    </citation>
    <scope>NUCLEOTIDE SEQUENCE [LARGE SCALE GENOMIC DNA]</scope>
    <source>
        <strain evidence="3 4">MS1.HAVA.3</strain>
    </source>
</reference>
<feature type="region of interest" description="Disordered" evidence="1">
    <location>
        <begin position="1"/>
        <end position="85"/>
    </location>
</feature>
<evidence type="ECO:0000313" key="4">
    <source>
        <dbReference type="Proteomes" id="UP001382904"/>
    </source>
</evidence>
<dbReference type="SMART" id="SM00089">
    <property type="entry name" value="PKD"/>
    <property type="match status" value="2"/>
</dbReference>